<dbReference type="PANTHER" id="PTHR24225:SF29">
    <property type="entry name" value="C5A ANAPHYLATOXIN CHEMOTACTIC RECEPTOR 1"/>
    <property type="match status" value="1"/>
</dbReference>
<dbReference type="PROSITE" id="PS00237">
    <property type="entry name" value="G_PROTEIN_RECEP_F1_1"/>
    <property type="match status" value="1"/>
</dbReference>
<feature type="transmembrane region" description="Helical" evidence="14">
    <location>
        <begin position="50"/>
        <end position="71"/>
    </location>
</feature>
<dbReference type="GO" id="GO:0004878">
    <property type="term" value="F:complement component C5a receptor activity"/>
    <property type="evidence" value="ECO:0007669"/>
    <property type="project" value="TreeGrafter"/>
</dbReference>
<evidence type="ECO:0000256" key="2">
    <source>
        <dbReference type="ARBA" id="ARBA00022475"/>
    </source>
</evidence>
<comment type="subcellular location">
    <subcellularLocation>
        <location evidence="1">Cell membrane</location>
        <topology evidence="1">Multi-pass membrane protein</topology>
    </subcellularLocation>
</comment>
<dbReference type="GO" id="GO:0004930">
    <property type="term" value="F:G protein-coupled receptor activity"/>
    <property type="evidence" value="ECO:0007669"/>
    <property type="project" value="UniProtKB-KW"/>
</dbReference>
<dbReference type="GeneTree" id="ENSGT01140000282544"/>
<sequence length="357" mass="40360">MGKSVFATEKRLMENGTTEMMLEDYINYANLSYIDNDADFQSSPLWKVAVVLYCFTLVLGLPGNAFVLWIAGLKMKRTVNTTWFLNLAIADFLCCLSVPFSITDIILDYQWPYGNFLCKVIPTVVVLNMFASVFILTLISVDRFLQVIRPVWSQNHRTITLAFWLCVSSWVMAVALSLPSVIYKQAVFHDLLNKTVCTYNFSGSDHSPLISLLRFVFGFLIPIFIIILCYSFILHKVNSSHFSKSQKPLKIILGVIMAFFVCWSPYHIIGLVLGYGEEMSMSVSLALYIDPLSVSMAYFNSCLNPLLYVFMGQDFKEKVKLSLRRVLENAFSEAATHSGVHSQGEHSRATNTSEAQV</sequence>
<keyword evidence="10 12" id="KW-0807">Transducer</keyword>
<dbReference type="OrthoDB" id="9835842at2759"/>
<dbReference type="Ensembl" id="ENSSFOT00015019057.2">
    <property type="protein sequence ID" value="ENSSFOP00015018844.1"/>
    <property type="gene ID" value="ENSSFOG00015012115.2"/>
</dbReference>
<evidence type="ECO:0000256" key="5">
    <source>
        <dbReference type="ARBA" id="ARBA00022989"/>
    </source>
</evidence>
<evidence type="ECO:0000313" key="16">
    <source>
        <dbReference type="Ensembl" id="ENSSFOP00015018844.1"/>
    </source>
</evidence>
<protein>
    <submittedName>
        <fullName evidence="16">Complement C3a receptor 1</fullName>
    </submittedName>
</protein>
<dbReference type="PANTHER" id="PTHR24225">
    <property type="entry name" value="CHEMOTACTIC RECEPTOR"/>
    <property type="match status" value="1"/>
</dbReference>
<dbReference type="GO" id="GO:0006935">
    <property type="term" value="P:chemotaxis"/>
    <property type="evidence" value="ECO:0007669"/>
    <property type="project" value="UniProtKB-KW"/>
</dbReference>
<dbReference type="PROSITE" id="PS50262">
    <property type="entry name" value="G_PROTEIN_RECEP_F1_2"/>
    <property type="match status" value="1"/>
</dbReference>
<dbReference type="GO" id="GO:0006954">
    <property type="term" value="P:inflammatory response"/>
    <property type="evidence" value="ECO:0007669"/>
    <property type="project" value="TreeGrafter"/>
</dbReference>
<keyword evidence="7 14" id="KW-0472">Membrane</keyword>
<evidence type="ECO:0000256" key="14">
    <source>
        <dbReference type="SAM" id="Phobius"/>
    </source>
</evidence>
<dbReference type="PRINTS" id="PR00237">
    <property type="entry name" value="GPCRRHODOPSN"/>
</dbReference>
<evidence type="ECO:0000256" key="3">
    <source>
        <dbReference type="ARBA" id="ARBA00022500"/>
    </source>
</evidence>
<reference evidence="16" key="2">
    <citation type="submission" date="2025-08" db="UniProtKB">
        <authorList>
            <consortium name="Ensembl"/>
        </authorList>
    </citation>
    <scope>IDENTIFICATION</scope>
</reference>
<feature type="transmembrane region" description="Helical" evidence="14">
    <location>
        <begin position="83"/>
        <end position="100"/>
    </location>
</feature>
<evidence type="ECO:0000256" key="12">
    <source>
        <dbReference type="RuleBase" id="RU000688"/>
    </source>
</evidence>
<evidence type="ECO:0000256" key="11">
    <source>
        <dbReference type="ARBA" id="ARBA00025736"/>
    </source>
</evidence>
<proteinExistence type="inferred from homology"/>
<evidence type="ECO:0000313" key="17">
    <source>
        <dbReference type="Proteomes" id="UP000694397"/>
    </source>
</evidence>
<keyword evidence="17" id="KW-1185">Reference proteome</keyword>
<evidence type="ECO:0000256" key="7">
    <source>
        <dbReference type="ARBA" id="ARBA00023136"/>
    </source>
</evidence>
<organism evidence="16 17">
    <name type="scientific">Scleropages formosus</name>
    <name type="common">Asian bonytongue</name>
    <name type="synonym">Osteoglossum formosum</name>
    <dbReference type="NCBI Taxonomy" id="113540"/>
    <lineage>
        <taxon>Eukaryota</taxon>
        <taxon>Metazoa</taxon>
        <taxon>Chordata</taxon>
        <taxon>Craniata</taxon>
        <taxon>Vertebrata</taxon>
        <taxon>Euteleostomi</taxon>
        <taxon>Actinopterygii</taxon>
        <taxon>Neopterygii</taxon>
        <taxon>Teleostei</taxon>
        <taxon>Osteoglossocephala</taxon>
        <taxon>Osteoglossomorpha</taxon>
        <taxon>Osteoglossiformes</taxon>
        <taxon>Osteoglossidae</taxon>
        <taxon>Scleropages</taxon>
    </lineage>
</organism>
<feature type="domain" description="G-protein coupled receptors family 1 profile" evidence="15">
    <location>
        <begin position="63"/>
        <end position="308"/>
    </location>
</feature>
<keyword evidence="9 12" id="KW-0675">Receptor</keyword>
<dbReference type="InterPro" id="IPR000826">
    <property type="entry name" value="Formyl_rcpt-rel"/>
</dbReference>
<keyword evidence="3" id="KW-0145">Chemotaxis</keyword>
<feature type="region of interest" description="Disordered" evidence="13">
    <location>
        <begin position="337"/>
        <end position="357"/>
    </location>
</feature>
<evidence type="ECO:0000256" key="13">
    <source>
        <dbReference type="SAM" id="MobiDB-lite"/>
    </source>
</evidence>
<accession>A0A8C9RLJ1</accession>
<dbReference type="GO" id="GO:0005886">
    <property type="term" value="C:plasma membrane"/>
    <property type="evidence" value="ECO:0007669"/>
    <property type="project" value="UniProtKB-SubCell"/>
</dbReference>
<dbReference type="GO" id="GO:0007200">
    <property type="term" value="P:phospholipase C-activating G protein-coupled receptor signaling pathway"/>
    <property type="evidence" value="ECO:0007669"/>
    <property type="project" value="TreeGrafter"/>
</dbReference>
<feature type="transmembrane region" description="Helical" evidence="14">
    <location>
        <begin position="251"/>
        <end position="273"/>
    </location>
</feature>
<dbReference type="PRINTS" id="PR00526">
    <property type="entry name" value="FMETLEUPHER"/>
</dbReference>
<keyword evidence="5 14" id="KW-1133">Transmembrane helix</keyword>
<feature type="transmembrane region" description="Helical" evidence="14">
    <location>
        <begin position="209"/>
        <end position="230"/>
    </location>
</feature>
<dbReference type="FunFam" id="1.20.1070.10:FF:000034">
    <property type="entry name" value="G-protein coupled receptor 1"/>
    <property type="match status" value="1"/>
</dbReference>
<evidence type="ECO:0000256" key="4">
    <source>
        <dbReference type="ARBA" id="ARBA00022692"/>
    </source>
</evidence>
<gene>
    <name evidence="16" type="primary">C3AR1</name>
</gene>
<feature type="transmembrane region" description="Helical" evidence="14">
    <location>
        <begin position="285"/>
        <end position="310"/>
    </location>
</feature>
<dbReference type="Pfam" id="PF00001">
    <property type="entry name" value="7tm_1"/>
    <property type="match status" value="1"/>
</dbReference>
<name>A0A8C9RLJ1_SCLFO</name>
<evidence type="ECO:0000256" key="1">
    <source>
        <dbReference type="ARBA" id="ARBA00004651"/>
    </source>
</evidence>
<dbReference type="AlphaFoldDB" id="A0A8C9RLJ1"/>
<evidence type="ECO:0000256" key="8">
    <source>
        <dbReference type="ARBA" id="ARBA00023157"/>
    </source>
</evidence>
<comment type="similarity">
    <text evidence="11">Belongs to the chemokine-like receptor (CMKLR) family.</text>
</comment>
<dbReference type="Proteomes" id="UP000694397">
    <property type="component" value="Chromosome 6"/>
</dbReference>
<keyword evidence="2" id="KW-1003">Cell membrane</keyword>
<dbReference type="InterPro" id="IPR000276">
    <property type="entry name" value="GPCR_Rhodpsn"/>
</dbReference>
<keyword evidence="8" id="KW-1015">Disulfide bond</keyword>
<dbReference type="Gene3D" id="1.20.1070.10">
    <property type="entry name" value="Rhodopsin 7-helix transmembrane proteins"/>
    <property type="match status" value="1"/>
</dbReference>
<dbReference type="SUPFAM" id="SSF81321">
    <property type="entry name" value="Family A G protein-coupled receptor-like"/>
    <property type="match status" value="1"/>
</dbReference>
<keyword evidence="6 12" id="KW-0297">G-protein coupled receptor</keyword>
<feature type="transmembrane region" description="Helical" evidence="14">
    <location>
        <begin position="161"/>
        <end position="183"/>
    </location>
</feature>
<evidence type="ECO:0000256" key="9">
    <source>
        <dbReference type="ARBA" id="ARBA00023170"/>
    </source>
</evidence>
<feature type="transmembrane region" description="Helical" evidence="14">
    <location>
        <begin position="120"/>
        <end position="141"/>
    </location>
</feature>
<evidence type="ECO:0000259" key="15">
    <source>
        <dbReference type="PROSITE" id="PS50262"/>
    </source>
</evidence>
<keyword evidence="4 12" id="KW-0812">Transmembrane</keyword>
<reference evidence="16" key="3">
    <citation type="submission" date="2025-09" db="UniProtKB">
        <authorList>
            <consortium name="Ensembl"/>
        </authorList>
    </citation>
    <scope>IDENTIFICATION</scope>
</reference>
<reference evidence="16 17" key="1">
    <citation type="submission" date="2019-04" db="EMBL/GenBank/DDBJ databases">
        <authorList>
            <consortium name="Wellcome Sanger Institute Data Sharing"/>
        </authorList>
    </citation>
    <scope>NUCLEOTIDE SEQUENCE [LARGE SCALE GENOMIC DNA]</scope>
</reference>
<evidence type="ECO:0000256" key="10">
    <source>
        <dbReference type="ARBA" id="ARBA00023224"/>
    </source>
</evidence>
<evidence type="ECO:0000256" key="6">
    <source>
        <dbReference type="ARBA" id="ARBA00023040"/>
    </source>
</evidence>
<dbReference type="GO" id="GO:0007204">
    <property type="term" value="P:positive regulation of cytosolic calcium ion concentration"/>
    <property type="evidence" value="ECO:0007669"/>
    <property type="project" value="TreeGrafter"/>
</dbReference>
<comment type="similarity">
    <text evidence="12">Belongs to the G-protein coupled receptor 1 family.</text>
</comment>
<dbReference type="InterPro" id="IPR017452">
    <property type="entry name" value="GPCR_Rhodpsn_7TM"/>
</dbReference>